<accession>A0ABZ2G8C5</accession>
<protein>
    <recommendedName>
        <fullName evidence="3">DUF1835 domain-containing protein</fullName>
    </recommendedName>
</protein>
<dbReference type="EMBL" id="CP125967">
    <property type="protein sequence ID" value="WWO37100.1"/>
    <property type="molecule type" value="Genomic_DNA"/>
</dbReference>
<dbReference type="Proteomes" id="UP001379444">
    <property type="component" value="Chromosome"/>
</dbReference>
<organism evidence="1 2">
    <name type="scientific">Pectobacterium cacticida</name>
    <dbReference type="NCBI Taxonomy" id="69221"/>
    <lineage>
        <taxon>Bacteria</taxon>
        <taxon>Pseudomonadati</taxon>
        <taxon>Pseudomonadota</taxon>
        <taxon>Gammaproteobacteria</taxon>
        <taxon>Enterobacterales</taxon>
        <taxon>Pectobacteriaceae</taxon>
        <taxon>Pectobacterium</taxon>
    </lineage>
</organism>
<dbReference type="RefSeq" id="WP_264498820.1">
    <property type="nucleotide sequence ID" value="NZ_CP109947.1"/>
</dbReference>
<reference evidence="1 2" key="1">
    <citation type="journal article" date="2024" name="Front. Plant Sci.">
        <title>Comprehensive phenomic and genomic studies of the species, Pectobacterium cacticida and proposal for reclassification as Alcorniella cacticida comb. nov.</title>
        <authorList>
            <person name="Jonca J."/>
            <person name="Pirhonen M."/>
            <person name="Waleron M.M."/>
            <person name="Gawor J."/>
            <person name="Mrozik A."/>
            <person name="Smoktunowicz M."/>
            <person name="Waleron K."/>
            <person name="Waleron M."/>
        </authorList>
    </citation>
    <scope>NUCLEOTIDE SEQUENCE [LARGE SCALE GENOMIC DNA]</scope>
    <source>
        <strain evidence="1 2">DPMP6</strain>
    </source>
</reference>
<sequence length="335" mass="38784">MKKIIVMPDASSAGLFKALVANKNNTTVSSKYDKGSMVFVIFEPDLIYEPLVNEEANELFFIRKKELRIEKPETFKTLKVFDHDEKNITDFLSISHAISNDIDIDIWFDRSSGSQATLLFLLNAINSTPNYPLDSLNIFYFDGRIAGEELNDFDDLKVTLISNKSDLILASRKLWGWLISDQLDKAYDFYSRHCRSEGWFSNLLEAIFDNLPRADRGLDKNEIIILELIKKLGKTTYQEIISEYYLYASHPPTWILIPSYIQNLKDLSLIQYGVNDLNTNFKVLVEEQVKSNKNDYESFVIEYVADEAVPANRIRYGKEVTWVWDEEGGKVKRFF</sequence>
<keyword evidence="2" id="KW-1185">Reference proteome</keyword>
<name>A0ABZ2G8C5_9GAMM</name>
<evidence type="ECO:0000313" key="1">
    <source>
        <dbReference type="EMBL" id="WWO37100.1"/>
    </source>
</evidence>
<gene>
    <name evidence="1" type="ORF">QNA12_10940</name>
</gene>
<evidence type="ECO:0008006" key="3">
    <source>
        <dbReference type="Google" id="ProtNLM"/>
    </source>
</evidence>
<evidence type="ECO:0000313" key="2">
    <source>
        <dbReference type="Proteomes" id="UP001379444"/>
    </source>
</evidence>
<proteinExistence type="predicted"/>